<proteinExistence type="predicted"/>
<feature type="compositionally biased region" description="Polar residues" evidence="1">
    <location>
        <begin position="19"/>
        <end position="36"/>
    </location>
</feature>
<feature type="compositionally biased region" description="Basic residues" evidence="1">
    <location>
        <begin position="1"/>
        <end position="10"/>
    </location>
</feature>
<comment type="caution">
    <text evidence="2">The sequence shown here is derived from an EMBL/GenBank/DDBJ whole genome shotgun (WGS) entry which is preliminary data.</text>
</comment>
<dbReference type="Proteomes" id="UP001054837">
    <property type="component" value="Unassembled WGS sequence"/>
</dbReference>
<feature type="compositionally biased region" description="Basic and acidic residues" evidence="1">
    <location>
        <begin position="110"/>
        <end position="123"/>
    </location>
</feature>
<reference evidence="2 3" key="1">
    <citation type="submission" date="2021-06" db="EMBL/GenBank/DDBJ databases">
        <title>Caerostris darwini draft genome.</title>
        <authorList>
            <person name="Kono N."/>
            <person name="Arakawa K."/>
        </authorList>
    </citation>
    <scope>NUCLEOTIDE SEQUENCE [LARGE SCALE GENOMIC DNA]</scope>
</reference>
<evidence type="ECO:0000313" key="3">
    <source>
        <dbReference type="Proteomes" id="UP001054837"/>
    </source>
</evidence>
<sequence length="123" mass="14269">MKKKNSHPQHRQIDKPFTFSKSKPSPQVRSAIQKSLPQKHDNHSRQTLYSAKLQPLGKHATPQNGHSTFFRREKQMNKSKHSPQVRSAIQKSLPQKHDNHSPAPNFQPLHKTDIQHFSEEKSK</sequence>
<evidence type="ECO:0000256" key="1">
    <source>
        <dbReference type="SAM" id="MobiDB-lite"/>
    </source>
</evidence>
<dbReference type="AlphaFoldDB" id="A0AAV4VS18"/>
<feature type="compositionally biased region" description="Polar residues" evidence="1">
    <location>
        <begin position="84"/>
        <end position="93"/>
    </location>
</feature>
<accession>A0AAV4VS18</accession>
<keyword evidence="3" id="KW-1185">Reference proteome</keyword>
<name>A0AAV4VS18_9ARAC</name>
<evidence type="ECO:0000313" key="2">
    <source>
        <dbReference type="EMBL" id="GIY72923.1"/>
    </source>
</evidence>
<dbReference type="EMBL" id="BPLQ01013532">
    <property type="protein sequence ID" value="GIY72923.1"/>
    <property type="molecule type" value="Genomic_DNA"/>
</dbReference>
<protein>
    <submittedName>
        <fullName evidence="2">Uncharacterized protein</fullName>
    </submittedName>
</protein>
<gene>
    <name evidence="2" type="ORF">CDAR_277411</name>
</gene>
<organism evidence="2 3">
    <name type="scientific">Caerostris darwini</name>
    <dbReference type="NCBI Taxonomy" id="1538125"/>
    <lineage>
        <taxon>Eukaryota</taxon>
        <taxon>Metazoa</taxon>
        <taxon>Ecdysozoa</taxon>
        <taxon>Arthropoda</taxon>
        <taxon>Chelicerata</taxon>
        <taxon>Arachnida</taxon>
        <taxon>Araneae</taxon>
        <taxon>Araneomorphae</taxon>
        <taxon>Entelegynae</taxon>
        <taxon>Araneoidea</taxon>
        <taxon>Araneidae</taxon>
        <taxon>Caerostris</taxon>
    </lineage>
</organism>
<feature type="region of interest" description="Disordered" evidence="1">
    <location>
        <begin position="1"/>
        <end position="123"/>
    </location>
</feature>